<dbReference type="RefSeq" id="WP_118096925.1">
    <property type="nucleotide sequence ID" value="NZ_JBGKKV010000002.1"/>
</dbReference>
<evidence type="ECO:0000313" key="3">
    <source>
        <dbReference type="Proteomes" id="UP000266172"/>
    </source>
</evidence>
<dbReference type="EMBL" id="QRVL01000002">
    <property type="protein sequence ID" value="RGS41574.1"/>
    <property type="molecule type" value="Genomic_DNA"/>
</dbReference>
<gene>
    <name evidence="2" type="ORF">DWX93_05555</name>
</gene>
<keyword evidence="1" id="KW-0812">Transmembrane</keyword>
<proteinExistence type="predicted"/>
<feature type="transmembrane region" description="Helical" evidence="1">
    <location>
        <begin position="140"/>
        <end position="157"/>
    </location>
</feature>
<evidence type="ECO:0000256" key="1">
    <source>
        <dbReference type="SAM" id="Phobius"/>
    </source>
</evidence>
<feature type="transmembrane region" description="Helical" evidence="1">
    <location>
        <begin position="169"/>
        <end position="186"/>
    </location>
</feature>
<dbReference type="Proteomes" id="UP000266172">
    <property type="component" value="Unassembled WGS sequence"/>
</dbReference>
<comment type="caution">
    <text evidence="2">The sequence shown here is derived from an EMBL/GenBank/DDBJ whole genome shotgun (WGS) entry which is preliminary data.</text>
</comment>
<organism evidence="2 3">
    <name type="scientific">Roseburia hominis</name>
    <dbReference type="NCBI Taxonomy" id="301301"/>
    <lineage>
        <taxon>Bacteria</taxon>
        <taxon>Bacillati</taxon>
        <taxon>Bacillota</taxon>
        <taxon>Clostridia</taxon>
        <taxon>Lachnospirales</taxon>
        <taxon>Lachnospiraceae</taxon>
        <taxon>Roseburia</taxon>
    </lineage>
</organism>
<feature type="transmembrane region" description="Helical" evidence="1">
    <location>
        <begin position="86"/>
        <end position="107"/>
    </location>
</feature>
<name>A0A395V8U8_9FIRM</name>
<feature type="transmembrane region" description="Helical" evidence="1">
    <location>
        <begin position="53"/>
        <end position="79"/>
    </location>
</feature>
<evidence type="ECO:0000313" key="2">
    <source>
        <dbReference type="EMBL" id="RGS41574.1"/>
    </source>
</evidence>
<dbReference type="SUPFAM" id="SSF48317">
    <property type="entry name" value="Acid phosphatase/Vanadium-dependent haloperoxidase"/>
    <property type="match status" value="1"/>
</dbReference>
<protein>
    <submittedName>
        <fullName evidence="2">Serine/threonine protein phosphatase</fullName>
    </submittedName>
</protein>
<keyword evidence="1" id="KW-1133">Transmembrane helix</keyword>
<feature type="transmembrane region" description="Helical" evidence="1">
    <location>
        <begin position="12"/>
        <end position="33"/>
    </location>
</feature>
<sequence>MKPELRQRISGFIDRNKALFLLSYFAIYLPWFGHLEKTVTTHFHVIHTTLDDYIPFCEYFIIPYLLWFGYVGWGIGYFYLKDRSEYFRLCAMLFTGMTIFLIVSTIYPNGHYLRPTTFARDNIFVHIVKWLYASDTATNLFPSIHVYNSIAVNIAVWRSDAFKHKHAMRCGSAILMVSIILSTMFLKQHSVFDVVTGMITAAGMYMIVYVNNPFRLPVRQEKYEQKLHRI</sequence>
<keyword evidence="1" id="KW-0472">Membrane</keyword>
<reference evidence="2 3" key="1">
    <citation type="submission" date="2018-08" db="EMBL/GenBank/DDBJ databases">
        <title>A genome reference for cultivated species of the human gut microbiota.</title>
        <authorList>
            <person name="Zou Y."/>
            <person name="Xue W."/>
            <person name="Luo G."/>
        </authorList>
    </citation>
    <scope>NUCLEOTIDE SEQUENCE [LARGE SCALE GENOMIC DNA]</scope>
    <source>
        <strain evidence="2 3">AF22-12AC</strain>
    </source>
</reference>
<dbReference type="AlphaFoldDB" id="A0A395V8U8"/>
<feature type="transmembrane region" description="Helical" evidence="1">
    <location>
        <begin position="192"/>
        <end position="210"/>
    </location>
</feature>
<accession>A0A395V8U8</accession>
<dbReference type="InterPro" id="IPR036938">
    <property type="entry name" value="PAP2/HPO_sf"/>
</dbReference>